<sequence length="93" mass="10294">MKKSRVKVLIESLMVTFLTAVVFIGWQVVNGYLLTKAYVPDIVNSYASVDNLQNKVAFGTRSNVSGLFIAAVCLFVGSVYYVTRVVLIAKRTK</sequence>
<dbReference type="OrthoDB" id="2665047at2"/>
<keyword evidence="3" id="KW-1185">Reference proteome</keyword>
<dbReference type="AlphaFoldDB" id="A0A368VKX1"/>
<dbReference type="SUPFAM" id="SSF81342">
    <property type="entry name" value="Transmembrane di-heme cytochromes"/>
    <property type="match status" value="1"/>
</dbReference>
<evidence type="ECO:0000256" key="1">
    <source>
        <dbReference type="SAM" id="Phobius"/>
    </source>
</evidence>
<dbReference type="InterPro" id="IPR016174">
    <property type="entry name" value="Di-haem_cyt_TM"/>
</dbReference>
<dbReference type="InterPro" id="IPR027387">
    <property type="entry name" value="Cytb/b6-like_sf"/>
</dbReference>
<organism evidence="2 3">
    <name type="scientific">Paenibacillus prosopidis</name>
    <dbReference type="NCBI Taxonomy" id="630520"/>
    <lineage>
        <taxon>Bacteria</taxon>
        <taxon>Bacillati</taxon>
        <taxon>Bacillota</taxon>
        <taxon>Bacilli</taxon>
        <taxon>Bacillales</taxon>
        <taxon>Paenibacillaceae</taxon>
        <taxon>Paenibacillus</taxon>
    </lineage>
</organism>
<evidence type="ECO:0000313" key="3">
    <source>
        <dbReference type="Proteomes" id="UP000252415"/>
    </source>
</evidence>
<protein>
    <submittedName>
        <fullName evidence="2">Uncharacterized protein</fullName>
    </submittedName>
</protein>
<keyword evidence="1" id="KW-0472">Membrane</keyword>
<proteinExistence type="predicted"/>
<keyword evidence="1" id="KW-1133">Transmembrane helix</keyword>
<dbReference type="GO" id="GO:0016020">
    <property type="term" value="C:membrane"/>
    <property type="evidence" value="ECO:0007669"/>
    <property type="project" value="InterPro"/>
</dbReference>
<dbReference type="GO" id="GO:0022904">
    <property type="term" value="P:respiratory electron transport chain"/>
    <property type="evidence" value="ECO:0007669"/>
    <property type="project" value="InterPro"/>
</dbReference>
<accession>A0A368VKX1</accession>
<dbReference type="EMBL" id="QPJD01000019">
    <property type="protein sequence ID" value="RCW42134.1"/>
    <property type="molecule type" value="Genomic_DNA"/>
</dbReference>
<dbReference type="RefSeq" id="WP_114383400.1">
    <property type="nucleotide sequence ID" value="NZ_QPJD01000019.1"/>
</dbReference>
<evidence type="ECO:0000313" key="2">
    <source>
        <dbReference type="EMBL" id="RCW42134.1"/>
    </source>
</evidence>
<reference evidence="2 3" key="1">
    <citation type="submission" date="2018-07" db="EMBL/GenBank/DDBJ databases">
        <title>Genomic Encyclopedia of Type Strains, Phase III (KMG-III): the genomes of soil and plant-associated and newly described type strains.</title>
        <authorList>
            <person name="Whitman W."/>
        </authorList>
    </citation>
    <scope>NUCLEOTIDE SEQUENCE [LARGE SCALE GENOMIC DNA]</scope>
    <source>
        <strain evidence="2 3">CECT 7506</strain>
    </source>
</reference>
<gene>
    <name evidence="2" type="ORF">DFP97_119115</name>
</gene>
<feature type="transmembrane region" description="Helical" evidence="1">
    <location>
        <begin position="64"/>
        <end position="83"/>
    </location>
</feature>
<dbReference type="Gene3D" id="1.20.810.10">
    <property type="entry name" value="Cytochrome Bc1 Complex, Chain C"/>
    <property type="match status" value="1"/>
</dbReference>
<name>A0A368VKX1_9BACL</name>
<feature type="transmembrane region" description="Helical" evidence="1">
    <location>
        <begin position="12"/>
        <end position="29"/>
    </location>
</feature>
<comment type="caution">
    <text evidence="2">The sequence shown here is derived from an EMBL/GenBank/DDBJ whole genome shotgun (WGS) entry which is preliminary data.</text>
</comment>
<dbReference type="Proteomes" id="UP000252415">
    <property type="component" value="Unassembled WGS sequence"/>
</dbReference>
<keyword evidence="1" id="KW-0812">Transmembrane</keyword>